<sequence length="54" mass="5578">MPEVYRAAVAPSKALHRRTAAYPIVKGAANPQVNRGARAHRTLPGPAFRGGGGG</sequence>
<dbReference type="Proteomes" id="UP000603904">
    <property type="component" value="Unassembled WGS sequence"/>
</dbReference>
<proteinExistence type="predicted"/>
<keyword evidence="2" id="KW-1185">Reference proteome</keyword>
<protein>
    <submittedName>
        <fullName evidence="1">Uncharacterized protein</fullName>
    </submittedName>
</protein>
<reference evidence="1 2" key="1">
    <citation type="submission" date="2021-01" db="EMBL/GenBank/DDBJ databases">
        <title>Whole genome shotgun sequence of Microbispora corallina NBRC 16416.</title>
        <authorList>
            <person name="Komaki H."/>
            <person name="Tamura T."/>
        </authorList>
    </citation>
    <scope>NUCLEOTIDE SEQUENCE [LARGE SCALE GENOMIC DNA]</scope>
    <source>
        <strain evidence="1 2">NBRC 16416</strain>
    </source>
</reference>
<name>A0ABQ4FVF4_9ACTN</name>
<organism evidence="1 2">
    <name type="scientific">Microbispora corallina</name>
    <dbReference type="NCBI Taxonomy" id="83302"/>
    <lineage>
        <taxon>Bacteria</taxon>
        <taxon>Bacillati</taxon>
        <taxon>Actinomycetota</taxon>
        <taxon>Actinomycetes</taxon>
        <taxon>Streptosporangiales</taxon>
        <taxon>Streptosporangiaceae</taxon>
        <taxon>Microbispora</taxon>
    </lineage>
</organism>
<comment type="caution">
    <text evidence="1">The sequence shown here is derived from an EMBL/GenBank/DDBJ whole genome shotgun (WGS) entry which is preliminary data.</text>
</comment>
<evidence type="ECO:0000313" key="2">
    <source>
        <dbReference type="Proteomes" id="UP000603904"/>
    </source>
</evidence>
<evidence type="ECO:0000313" key="1">
    <source>
        <dbReference type="EMBL" id="GIH38794.1"/>
    </source>
</evidence>
<accession>A0ABQ4FVF4</accession>
<gene>
    <name evidence="1" type="ORF">Mco01_17940</name>
</gene>
<dbReference type="EMBL" id="BOOC01000005">
    <property type="protein sequence ID" value="GIH38794.1"/>
    <property type="molecule type" value="Genomic_DNA"/>
</dbReference>